<dbReference type="Proteomes" id="UP000324222">
    <property type="component" value="Unassembled WGS sequence"/>
</dbReference>
<evidence type="ECO:0000313" key="3">
    <source>
        <dbReference type="Proteomes" id="UP000324222"/>
    </source>
</evidence>
<dbReference type="EMBL" id="VSRR010000337">
    <property type="protein sequence ID" value="MPC14230.1"/>
    <property type="molecule type" value="Genomic_DNA"/>
</dbReference>
<feature type="compositionally biased region" description="Low complexity" evidence="1">
    <location>
        <begin position="32"/>
        <end position="49"/>
    </location>
</feature>
<reference evidence="2 3" key="1">
    <citation type="submission" date="2019-05" db="EMBL/GenBank/DDBJ databases">
        <title>Another draft genome of Portunus trituberculatus and its Hox gene families provides insights of decapod evolution.</title>
        <authorList>
            <person name="Jeong J.-H."/>
            <person name="Song I."/>
            <person name="Kim S."/>
            <person name="Choi T."/>
            <person name="Kim D."/>
            <person name="Ryu S."/>
            <person name="Kim W."/>
        </authorList>
    </citation>
    <scope>NUCLEOTIDE SEQUENCE [LARGE SCALE GENOMIC DNA]</scope>
    <source>
        <tissue evidence="2">Muscle</tissue>
    </source>
</reference>
<evidence type="ECO:0000313" key="2">
    <source>
        <dbReference type="EMBL" id="MPC14230.1"/>
    </source>
</evidence>
<accession>A0A5B7CXR2</accession>
<organism evidence="2 3">
    <name type="scientific">Portunus trituberculatus</name>
    <name type="common">Swimming crab</name>
    <name type="synonym">Neptunus trituberculatus</name>
    <dbReference type="NCBI Taxonomy" id="210409"/>
    <lineage>
        <taxon>Eukaryota</taxon>
        <taxon>Metazoa</taxon>
        <taxon>Ecdysozoa</taxon>
        <taxon>Arthropoda</taxon>
        <taxon>Crustacea</taxon>
        <taxon>Multicrustacea</taxon>
        <taxon>Malacostraca</taxon>
        <taxon>Eumalacostraca</taxon>
        <taxon>Eucarida</taxon>
        <taxon>Decapoda</taxon>
        <taxon>Pleocyemata</taxon>
        <taxon>Brachyura</taxon>
        <taxon>Eubrachyura</taxon>
        <taxon>Portunoidea</taxon>
        <taxon>Portunidae</taxon>
        <taxon>Portuninae</taxon>
        <taxon>Portunus</taxon>
    </lineage>
</organism>
<proteinExistence type="predicted"/>
<feature type="region of interest" description="Disordered" evidence="1">
    <location>
        <begin position="25"/>
        <end position="51"/>
    </location>
</feature>
<evidence type="ECO:0000256" key="1">
    <source>
        <dbReference type="SAM" id="MobiDB-lite"/>
    </source>
</evidence>
<comment type="caution">
    <text evidence="2">The sequence shown here is derived from an EMBL/GenBank/DDBJ whole genome shotgun (WGS) entry which is preliminary data.</text>
</comment>
<keyword evidence="3" id="KW-1185">Reference proteome</keyword>
<name>A0A5B7CXR2_PORTR</name>
<sequence length="80" mass="8871">MVTSKNMFKNTYKRNLRLCTKPFRLNKSCTEPSPQHTNTPTTPSSNASPILLPVMPQDIQHLLYKSGPPGSLLSLMSGKV</sequence>
<dbReference type="AlphaFoldDB" id="A0A5B7CXR2"/>
<gene>
    <name evidence="2" type="ORF">E2C01_006990</name>
</gene>
<protein>
    <submittedName>
        <fullName evidence="2">Uncharacterized protein</fullName>
    </submittedName>
</protein>